<dbReference type="Pfam" id="PF13545">
    <property type="entry name" value="HTH_Crp_2"/>
    <property type="match status" value="1"/>
</dbReference>
<keyword evidence="2" id="KW-0238">DNA-binding</keyword>
<gene>
    <name evidence="6" type="primary">fnr</name>
    <name evidence="6" type="ORF">MAF45_09290</name>
</gene>
<dbReference type="PANTHER" id="PTHR24567:SF75">
    <property type="entry name" value="FUMARATE AND NITRATE REDUCTION REGULATORY PROTEIN"/>
    <property type="match status" value="1"/>
</dbReference>
<feature type="domain" description="Cyclic nucleotide-binding" evidence="4">
    <location>
        <begin position="25"/>
        <end position="95"/>
    </location>
</feature>
<dbReference type="InterPro" id="IPR050397">
    <property type="entry name" value="Env_Response_Regulators"/>
</dbReference>
<dbReference type="InterPro" id="IPR036388">
    <property type="entry name" value="WH-like_DNA-bd_sf"/>
</dbReference>
<evidence type="ECO:0000259" key="5">
    <source>
        <dbReference type="PROSITE" id="PS51063"/>
    </source>
</evidence>
<keyword evidence="7" id="KW-1185">Reference proteome</keyword>
<evidence type="ECO:0000259" key="4">
    <source>
        <dbReference type="PROSITE" id="PS50042"/>
    </source>
</evidence>
<evidence type="ECO:0000256" key="2">
    <source>
        <dbReference type="ARBA" id="ARBA00023125"/>
    </source>
</evidence>
<protein>
    <submittedName>
        <fullName evidence="6">Fumarate/nitrate reduction transcriptional regulator Fnr</fullName>
    </submittedName>
</protein>
<sequence>MTTSKISLSALRVACSNCNLRELCLPLRLSLKEIERIEDMVSTRKRIKRGEALYRTGDHFDNLFAIRLGFLKSTVMSSDGREQVTSFHMAGELVGLDGIASDVHSCDVIALEDTEVCVLPYERMLEITTSMRSMGQHFHKILSREIVRQHGIMLLLGSMHAEERLAAFLLNLSQRFESRGYSRSEFVLRMTRAEIGSYLGLKLETVSRVLSRFSHDGFIQVNQKHVQILNATGLRAIVSGQQPLDGEEPFDDDIRLDP</sequence>
<comment type="caution">
    <text evidence="6">The sequence shown here is derived from an EMBL/GenBank/DDBJ whole genome shotgun (WGS) entry which is preliminary data.</text>
</comment>
<dbReference type="InterPro" id="IPR036390">
    <property type="entry name" value="WH_DNA-bd_sf"/>
</dbReference>
<dbReference type="PROSITE" id="PS51063">
    <property type="entry name" value="HTH_CRP_2"/>
    <property type="match status" value="1"/>
</dbReference>
<dbReference type="RefSeq" id="WP_237979816.1">
    <property type="nucleotide sequence ID" value="NZ_JAKNCT010000011.1"/>
</dbReference>
<dbReference type="NCBIfam" id="NF008365">
    <property type="entry name" value="PRK11161.1"/>
    <property type="match status" value="1"/>
</dbReference>
<keyword evidence="1" id="KW-0805">Transcription regulation</keyword>
<dbReference type="InterPro" id="IPR014710">
    <property type="entry name" value="RmlC-like_jellyroll"/>
</dbReference>
<accession>A0ABS9MSM5</accession>
<dbReference type="InterPro" id="IPR000595">
    <property type="entry name" value="cNMP-bd_dom"/>
</dbReference>
<dbReference type="InterPro" id="IPR012318">
    <property type="entry name" value="HTH_CRP"/>
</dbReference>
<reference evidence="6 7" key="1">
    <citation type="submission" date="2022-02" db="EMBL/GenBank/DDBJ databases">
        <title>Mesosutterella porci, a novel member of the family Sutterellaceae from pig feces.</title>
        <authorList>
            <person name="Wylensek D."/>
            <person name="Clavel T."/>
        </authorList>
    </citation>
    <scope>NUCLEOTIDE SEQUENCE [LARGE SCALE GENOMIC DNA]</scope>
    <source>
        <strain evidence="7">oilRF-744-wt-GAM-9</strain>
    </source>
</reference>
<evidence type="ECO:0000256" key="1">
    <source>
        <dbReference type="ARBA" id="ARBA00023015"/>
    </source>
</evidence>
<organism evidence="6 7">
    <name type="scientific">Mesosutterella porci</name>
    <dbReference type="NCBI Taxonomy" id="2915351"/>
    <lineage>
        <taxon>Bacteria</taxon>
        <taxon>Pseudomonadati</taxon>
        <taxon>Pseudomonadota</taxon>
        <taxon>Betaproteobacteria</taxon>
        <taxon>Burkholderiales</taxon>
        <taxon>Sutterellaceae</taxon>
        <taxon>Mesosutterella</taxon>
    </lineage>
</organism>
<dbReference type="Gene3D" id="2.60.120.10">
    <property type="entry name" value="Jelly Rolls"/>
    <property type="match status" value="1"/>
</dbReference>
<dbReference type="Pfam" id="PF00027">
    <property type="entry name" value="cNMP_binding"/>
    <property type="match status" value="1"/>
</dbReference>
<dbReference type="SUPFAM" id="SSF46785">
    <property type="entry name" value="Winged helix' DNA-binding domain"/>
    <property type="match status" value="1"/>
</dbReference>
<dbReference type="CDD" id="cd00092">
    <property type="entry name" value="HTH_CRP"/>
    <property type="match status" value="1"/>
</dbReference>
<dbReference type="SMART" id="SM00419">
    <property type="entry name" value="HTH_CRP"/>
    <property type="match status" value="1"/>
</dbReference>
<dbReference type="PROSITE" id="PS50042">
    <property type="entry name" value="CNMP_BINDING_3"/>
    <property type="match status" value="1"/>
</dbReference>
<dbReference type="SUPFAM" id="SSF51206">
    <property type="entry name" value="cAMP-binding domain-like"/>
    <property type="match status" value="1"/>
</dbReference>
<evidence type="ECO:0000313" key="7">
    <source>
        <dbReference type="Proteomes" id="UP001297600"/>
    </source>
</evidence>
<dbReference type="Proteomes" id="UP001297600">
    <property type="component" value="Unassembled WGS sequence"/>
</dbReference>
<dbReference type="SMART" id="SM00100">
    <property type="entry name" value="cNMP"/>
    <property type="match status" value="1"/>
</dbReference>
<evidence type="ECO:0000256" key="3">
    <source>
        <dbReference type="ARBA" id="ARBA00023163"/>
    </source>
</evidence>
<dbReference type="Gene3D" id="1.10.10.10">
    <property type="entry name" value="Winged helix-like DNA-binding domain superfamily/Winged helix DNA-binding domain"/>
    <property type="match status" value="1"/>
</dbReference>
<name>A0ABS9MSM5_9BURK</name>
<dbReference type="CDD" id="cd00038">
    <property type="entry name" value="CAP_ED"/>
    <property type="match status" value="1"/>
</dbReference>
<dbReference type="EMBL" id="JAKNCT010000011">
    <property type="protein sequence ID" value="MCG5031631.1"/>
    <property type="molecule type" value="Genomic_DNA"/>
</dbReference>
<keyword evidence="3" id="KW-0804">Transcription</keyword>
<proteinExistence type="predicted"/>
<dbReference type="PRINTS" id="PR00034">
    <property type="entry name" value="HTHCRP"/>
</dbReference>
<dbReference type="InterPro" id="IPR018490">
    <property type="entry name" value="cNMP-bd_dom_sf"/>
</dbReference>
<feature type="domain" description="HTH crp-type" evidence="5">
    <location>
        <begin position="159"/>
        <end position="232"/>
    </location>
</feature>
<dbReference type="PANTHER" id="PTHR24567">
    <property type="entry name" value="CRP FAMILY TRANSCRIPTIONAL REGULATORY PROTEIN"/>
    <property type="match status" value="1"/>
</dbReference>
<evidence type="ECO:0000313" key="6">
    <source>
        <dbReference type="EMBL" id="MCG5031631.1"/>
    </source>
</evidence>